<reference evidence="1" key="1">
    <citation type="submission" date="2020-11" db="EMBL/GenBank/DDBJ databases">
        <authorList>
            <person name="Davenport K.M."/>
            <person name="Bickhart D.M."/>
            <person name="Smith T.P.L."/>
            <person name="Murdoch B.M."/>
            <person name="Rosen B.D."/>
        </authorList>
    </citation>
    <scope>NUCLEOTIDE SEQUENCE [LARGE SCALE GENOMIC DNA]</scope>
    <source>
        <strain evidence="1">OAR_USU_Benz2616</strain>
    </source>
</reference>
<name>A0AC11EVI9_SHEEP</name>
<accession>A0AC11EVI9</accession>
<dbReference type="Ensembl" id="ENSOART00020055085.1">
    <property type="protein sequence ID" value="ENSOARP00020063350.1"/>
    <property type="gene ID" value="ENSOARG00020033561.1"/>
</dbReference>
<proteinExistence type="predicted"/>
<evidence type="ECO:0000313" key="1">
    <source>
        <dbReference type="Ensembl" id="ENSOARP00020063350.1"/>
    </source>
</evidence>
<protein>
    <submittedName>
        <fullName evidence="1">Uncharacterized protein</fullName>
    </submittedName>
</protein>
<reference evidence="1" key="3">
    <citation type="submission" date="2025-09" db="UniProtKB">
        <authorList>
            <consortium name="Ensembl"/>
        </authorList>
    </citation>
    <scope>IDENTIFICATION</scope>
</reference>
<reference evidence="1" key="2">
    <citation type="submission" date="2025-08" db="UniProtKB">
        <authorList>
            <consortium name="Ensembl"/>
        </authorList>
    </citation>
    <scope>IDENTIFICATION</scope>
</reference>
<organism evidence="1">
    <name type="scientific">Ovis aries</name>
    <name type="common">Sheep</name>
    <dbReference type="NCBI Taxonomy" id="9940"/>
    <lineage>
        <taxon>Eukaryota</taxon>
        <taxon>Metazoa</taxon>
        <taxon>Chordata</taxon>
        <taxon>Craniata</taxon>
        <taxon>Vertebrata</taxon>
        <taxon>Euteleostomi</taxon>
        <taxon>Mammalia</taxon>
        <taxon>Eutheria</taxon>
        <taxon>Laurasiatheria</taxon>
        <taxon>Artiodactyla</taxon>
        <taxon>Ruminantia</taxon>
        <taxon>Pecora</taxon>
        <taxon>Bovidae</taxon>
        <taxon>Caprinae</taxon>
        <taxon>Ovis</taxon>
    </lineage>
</organism>
<sequence length="276" mass="29002">MRGPAPSQAMKKGISGVGLSAQLWGHRRRDALTVSTMAWSPLLLTLGALCTGSRAQAVLTQPSSVSRSLGQRVTITCSGSSSNTGGNFVGWCQQLPGTAPKTRIYGDSNRPSGGPEWFSGSKSGNSASMTIASLPAEEEAGYYCLSWDDSLNGPTVLQARWEVRPKPAFPTALGVLRQSHPRAGQLPLFLFNLKVGSRPTPGDFVGTTCPPLKICPQSLSLVADALSPRDIPGAGEAAVGTQCMRLRLRLIPVTAAVTAHRWGGAANRRCLQGHAG</sequence>